<dbReference type="EMBL" id="VTOZ01000044">
    <property type="protein sequence ID" value="TYZ26678.1"/>
    <property type="molecule type" value="Genomic_DNA"/>
</dbReference>
<accession>A0A5D6WIG1</accession>
<dbReference type="RefSeq" id="WP_149190008.1">
    <property type="nucleotide sequence ID" value="NZ_VTOZ01000044.1"/>
</dbReference>
<comment type="caution">
    <text evidence="1">The sequence shown here is derived from an EMBL/GenBank/DDBJ whole genome shotgun (WGS) entry which is preliminary data.</text>
</comment>
<reference evidence="1 2" key="1">
    <citation type="submission" date="2019-08" db="EMBL/GenBank/DDBJ databases">
        <title>Selenomonas sp. mPRGC5 and Selenomonas sp. mPRGC8 isolated from ruminal fluid of dairy goat (Capra hircus).</title>
        <authorList>
            <person name="Poothong S."/>
            <person name="Nuengjamnong C."/>
            <person name="Tanasupawat S."/>
        </authorList>
    </citation>
    <scope>NUCLEOTIDE SEQUENCE [LARGE SCALE GENOMIC DNA]</scope>
    <source>
        <strain evidence="2">mPRGC8</strain>
    </source>
</reference>
<dbReference type="AlphaFoldDB" id="A0A5D6WIG1"/>
<gene>
    <name evidence="1" type="ORF">FZ041_13960</name>
</gene>
<name>A0A5D6WIG1_9FIRM</name>
<protein>
    <submittedName>
        <fullName evidence="1">Uncharacterized protein</fullName>
    </submittedName>
</protein>
<organism evidence="1 2">
    <name type="scientific">Selenomonas caprae</name>
    <dbReference type="NCBI Taxonomy" id="2606905"/>
    <lineage>
        <taxon>Bacteria</taxon>
        <taxon>Bacillati</taxon>
        <taxon>Bacillota</taxon>
        <taxon>Negativicutes</taxon>
        <taxon>Selenomonadales</taxon>
        <taxon>Selenomonadaceae</taxon>
        <taxon>Selenomonas</taxon>
    </lineage>
</organism>
<feature type="non-terminal residue" evidence="1">
    <location>
        <position position="103"/>
    </location>
</feature>
<dbReference type="Proteomes" id="UP000322783">
    <property type="component" value="Unassembled WGS sequence"/>
</dbReference>
<proteinExistence type="predicted"/>
<evidence type="ECO:0000313" key="1">
    <source>
        <dbReference type="EMBL" id="TYZ26678.1"/>
    </source>
</evidence>
<keyword evidence="2" id="KW-1185">Reference proteome</keyword>
<sequence length="103" mass="11811">MDDVKSETAGLIWRLYLLKMRLGQDGLWLTIRFYMRRITALLFCRIIFGRGDVKVPSDARLGGLRYIKIGQNFTAGRGLWMEAICRFPATGQNFAPELIIGDR</sequence>
<evidence type="ECO:0000313" key="2">
    <source>
        <dbReference type="Proteomes" id="UP000322783"/>
    </source>
</evidence>